<reference evidence="1" key="1">
    <citation type="submission" date="2020-04" db="EMBL/GenBank/DDBJ databases">
        <authorList>
            <person name="Chiriac C."/>
            <person name="Salcher M."/>
            <person name="Ghai R."/>
            <person name="Kavagutti S V."/>
        </authorList>
    </citation>
    <scope>NUCLEOTIDE SEQUENCE</scope>
</reference>
<proteinExistence type="predicted"/>
<gene>
    <name evidence="1" type="ORF">UFOVP48_1</name>
</gene>
<sequence length="144" mass="16138">MYTLTIDDDIPLAEFAPTFESLDTRVAAALSSLHDTDSMPFEISQEDAELSRSIFTGRQLATDDDLSKPEVITHLGALLQEYDHLVVKSAAQLRTYITNKLILESANADPRIRLKSLEMLGKISDVGLFTDKTEITMRHRPTEE</sequence>
<protein>
    <submittedName>
        <fullName evidence="1">Uncharacterized protein</fullName>
    </submittedName>
</protein>
<evidence type="ECO:0000313" key="1">
    <source>
        <dbReference type="EMBL" id="CAB4123482.1"/>
    </source>
</evidence>
<name>A0A6J5KQG7_9CAUD</name>
<accession>A0A6J5KQG7</accession>
<organism evidence="1">
    <name type="scientific">uncultured Caudovirales phage</name>
    <dbReference type="NCBI Taxonomy" id="2100421"/>
    <lineage>
        <taxon>Viruses</taxon>
        <taxon>Duplodnaviria</taxon>
        <taxon>Heunggongvirae</taxon>
        <taxon>Uroviricota</taxon>
        <taxon>Caudoviricetes</taxon>
        <taxon>Peduoviridae</taxon>
        <taxon>Maltschvirus</taxon>
        <taxon>Maltschvirus maltsch</taxon>
    </lineage>
</organism>
<dbReference type="EMBL" id="LR796172">
    <property type="protein sequence ID" value="CAB4123482.1"/>
    <property type="molecule type" value="Genomic_DNA"/>
</dbReference>
<feature type="non-terminal residue" evidence="1">
    <location>
        <position position="144"/>
    </location>
</feature>